<keyword evidence="1" id="KW-1133">Transmembrane helix</keyword>
<dbReference type="EMBL" id="MLJW01005526">
    <property type="protein sequence ID" value="OIQ68067.1"/>
    <property type="molecule type" value="Genomic_DNA"/>
</dbReference>
<organism evidence="2">
    <name type="scientific">mine drainage metagenome</name>
    <dbReference type="NCBI Taxonomy" id="410659"/>
    <lineage>
        <taxon>unclassified sequences</taxon>
        <taxon>metagenomes</taxon>
        <taxon>ecological metagenomes</taxon>
    </lineage>
</organism>
<feature type="transmembrane region" description="Helical" evidence="1">
    <location>
        <begin position="6"/>
        <end position="27"/>
    </location>
</feature>
<dbReference type="AlphaFoldDB" id="A0A1J5PS06"/>
<sequence>MHSINWLEVVAWCGLTLLLLSLLGVAMRNVWEDKIRRIEALEAWRVLHEAQEIDQRLMSRDIQHEMRSHTEILKRMEKQIHDVAALVGNRRQEDRWPDGPSGMVNL</sequence>
<keyword evidence="1" id="KW-0812">Transmembrane</keyword>
<keyword evidence="1" id="KW-0472">Membrane</keyword>
<comment type="caution">
    <text evidence="2">The sequence shown here is derived from an EMBL/GenBank/DDBJ whole genome shotgun (WGS) entry which is preliminary data.</text>
</comment>
<name>A0A1J5PS06_9ZZZZ</name>
<evidence type="ECO:0000256" key="1">
    <source>
        <dbReference type="SAM" id="Phobius"/>
    </source>
</evidence>
<accession>A0A1J5PS06</accession>
<evidence type="ECO:0000313" key="2">
    <source>
        <dbReference type="EMBL" id="OIQ68067.1"/>
    </source>
</evidence>
<proteinExistence type="predicted"/>
<reference evidence="2" key="1">
    <citation type="submission" date="2016-10" db="EMBL/GenBank/DDBJ databases">
        <title>Sequence of Gallionella enrichment culture.</title>
        <authorList>
            <person name="Poehlein A."/>
            <person name="Muehling M."/>
            <person name="Daniel R."/>
        </authorList>
    </citation>
    <scope>NUCLEOTIDE SEQUENCE</scope>
</reference>
<gene>
    <name evidence="2" type="ORF">GALL_503440</name>
</gene>
<protein>
    <submittedName>
        <fullName evidence="2">Uncharacterized protein</fullName>
    </submittedName>
</protein>